<dbReference type="Proteomes" id="UP000807025">
    <property type="component" value="Unassembled WGS sequence"/>
</dbReference>
<dbReference type="EMBL" id="MU154601">
    <property type="protein sequence ID" value="KAF9492464.1"/>
    <property type="molecule type" value="Genomic_DNA"/>
</dbReference>
<name>A0A9P5ZU97_PLEER</name>
<reference evidence="1" key="1">
    <citation type="submission" date="2020-11" db="EMBL/GenBank/DDBJ databases">
        <authorList>
            <consortium name="DOE Joint Genome Institute"/>
            <person name="Ahrendt S."/>
            <person name="Riley R."/>
            <person name="Andreopoulos W."/>
            <person name="Labutti K."/>
            <person name="Pangilinan J."/>
            <person name="Ruiz-Duenas F.J."/>
            <person name="Barrasa J.M."/>
            <person name="Sanchez-Garcia M."/>
            <person name="Camarero S."/>
            <person name="Miyauchi S."/>
            <person name="Serrano A."/>
            <person name="Linde D."/>
            <person name="Babiker R."/>
            <person name="Drula E."/>
            <person name="Ayuso-Fernandez I."/>
            <person name="Pacheco R."/>
            <person name="Padilla G."/>
            <person name="Ferreira P."/>
            <person name="Barriuso J."/>
            <person name="Kellner H."/>
            <person name="Castanera R."/>
            <person name="Alfaro M."/>
            <person name="Ramirez L."/>
            <person name="Pisabarro A.G."/>
            <person name="Kuo A."/>
            <person name="Tritt A."/>
            <person name="Lipzen A."/>
            <person name="He G."/>
            <person name="Yan M."/>
            <person name="Ng V."/>
            <person name="Cullen D."/>
            <person name="Martin F."/>
            <person name="Rosso M.-N."/>
            <person name="Henrissat B."/>
            <person name="Hibbett D."/>
            <person name="Martinez A.T."/>
            <person name="Grigoriev I.V."/>
        </authorList>
    </citation>
    <scope>NUCLEOTIDE SEQUENCE</scope>
    <source>
        <strain evidence="1">ATCC 90797</strain>
    </source>
</reference>
<keyword evidence="2" id="KW-1185">Reference proteome</keyword>
<comment type="caution">
    <text evidence="1">The sequence shown here is derived from an EMBL/GenBank/DDBJ whole genome shotgun (WGS) entry which is preliminary data.</text>
</comment>
<gene>
    <name evidence="1" type="ORF">BDN71DRAFT_1433240</name>
</gene>
<accession>A0A9P5ZU97</accession>
<evidence type="ECO:0000313" key="1">
    <source>
        <dbReference type="EMBL" id="KAF9492464.1"/>
    </source>
</evidence>
<protein>
    <submittedName>
        <fullName evidence="1">Uncharacterized protein</fullName>
    </submittedName>
</protein>
<dbReference type="AlphaFoldDB" id="A0A9P5ZU97"/>
<proteinExistence type="predicted"/>
<organism evidence="1 2">
    <name type="scientific">Pleurotus eryngii</name>
    <name type="common">Boletus of the steppes</name>
    <dbReference type="NCBI Taxonomy" id="5323"/>
    <lineage>
        <taxon>Eukaryota</taxon>
        <taxon>Fungi</taxon>
        <taxon>Dikarya</taxon>
        <taxon>Basidiomycota</taxon>
        <taxon>Agaricomycotina</taxon>
        <taxon>Agaricomycetes</taxon>
        <taxon>Agaricomycetidae</taxon>
        <taxon>Agaricales</taxon>
        <taxon>Pleurotineae</taxon>
        <taxon>Pleurotaceae</taxon>
        <taxon>Pleurotus</taxon>
    </lineage>
</organism>
<evidence type="ECO:0000313" key="2">
    <source>
        <dbReference type="Proteomes" id="UP000807025"/>
    </source>
</evidence>
<sequence length="214" mass="23137">MSDGVPHSTKSKNLPCWMSGTGRHFAKQADIFSQQVAGMSDGVVYNTKSKLSTHRLSGASQGFAKQADASSQVQAEVLQNRPTLLAICNTKSKMVTLAAGQLQADVLRDRLMLSAMPAEVLRNGPTFSATPQISGASRCFVKQANAFSCTQYLVQNLGTSDVWCQPTFGEMGQHFQPLACPMVYYIVPSPNCRYIGRPVPADVLQNGPMFSVVN</sequence>